<keyword evidence="3" id="KW-1185">Reference proteome</keyword>
<accession>A0AAD7W900</accession>
<dbReference type="AlphaFoldDB" id="A0AAD7W900"/>
<dbReference type="Proteomes" id="UP001221898">
    <property type="component" value="Unassembled WGS sequence"/>
</dbReference>
<protein>
    <submittedName>
        <fullName evidence="2">Uncharacterized protein</fullName>
    </submittedName>
</protein>
<name>A0AAD7W900_9TELE</name>
<dbReference type="EMBL" id="JAINUG010000205">
    <property type="protein sequence ID" value="KAJ8387840.1"/>
    <property type="molecule type" value="Genomic_DNA"/>
</dbReference>
<gene>
    <name evidence="2" type="ORF">AAFF_G00149890</name>
</gene>
<feature type="region of interest" description="Disordered" evidence="1">
    <location>
        <begin position="1"/>
        <end position="52"/>
    </location>
</feature>
<comment type="caution">
    <text evidence="2">The sequence shown here is derived from an EMBL/GenBank/DDBJ whole genome shotgun (WGS) entry which is preliminary data.</text>
</comment>
<organism evidence="2 3">
    <name type="scientific">Aldrovandia affinis</name>
    <dbReference type="NCBI Taxonomy" id="143900"/>
    <lineage>
        <taxon>Eukaryota</taxon>
        <taxon>Metazoa</taxon>
        <taxon>Chordata</taxon>
        <taxon>Craniata</taxon>
        <taxon>Vertebrata</taxon>
        <taxon>Euteleostomi</taxon>
        <taxon>Actinopterygii</taxon>
        <taxon>Neopterygii</taxon>
        <taxon>Teleostei</taxon>
        <taxon>Notacanthiformes</taxon>
        <taxon>Halosauridae</taxon>
        <taxon>Aldrovandia</taxon>
    </lineage>
</organism>
<sequence>MHIAEGSARLLSPAEERQEVEPEIRGLARERRGSSARVSAVGSGGERQSSSDEAAALFTVLAEPQGSVP</sequence>
<evidence type="ECO:0000313" key="2">
    <source>
        <dbReference type="EMBL" id="KAJ8387840.1"/>
    </source>
</evidence>
<evidence type="ECO:0000313" key="3">
    <source>
        <dbReference type="Proteomes" id="UP001221898"/>
    </source>
</evidence>
<reference evidence="2" key="1">
    <citation type="journal article" date="2023" name="Science">
        <title>Genome structures resolve the early diversification of teleost fishes.</title>
        <authorList>
            <person name="Parey E."/>
            <person name="Louis A."/>
            <person name="Montfort J."/>
            <person name="Bouchez O."/>
            <person name="Roques C."/>
            <person name="Iampietro C."/>
            <person name="Lluch J."/>
            <person name="Castinel A."/>
            <person name="Donnadieu C."/>
            <person name="Desvignes T."/>
            <person name="Floi Bucao C."/>
            <person name="Jouanno E."/>
            <person name="Wen M."/>
            <person name="Mejri S."/>
            <person name="Dirks R."/>
            <person name="Jansen H."/>
            <person name="Henkel C."/>
            <person name="Chen W.J."/>
            <person name="Zahm M."/>
            <person name="Cabau C."/>
            <person name="Klopp C."/>
            <person name="Thompson A.W."/>
            <person name="Robinson-Rechavi M."/>
            <person name="Braasch I."/>
            <person name="Lecointre G."/>
            <person name="Bobe J."/>
            <person name="Postlethwait J.H."/>
            <person name="Berthelot C."/>
            <person name="Roest Crollius H."/>
            <person name="Guiguen Y."/>
        </authorList>
    </citation>
    <scope>NUCLEOTIDE SEQUENCE</scope>
    <source>
        <strain evidence="2">NC1722</strain>
    </source>
</reference>
<feature type="compositionally biased region" description="Basic and acidic residues" evidence="1">
    <location>
        <begin position="14"/>
        <end position="33"/>
    </location>
</feature>
<proteinExistence type="predicted"/>
<evidence type="ECO:0000256" key="1">
    <source>
        <dbReference type="SAM" id="MobiDB-lite"/>
    </source>
</evidence>